<protein>
    <recommendedName>
        <fullName evidence="4">Pore-forming protein</fullName>
    </recommendedName>
</protein>
<dbReference type="EMBL" id="AZCX01000001">
    <property type="protein sequence ID" value="KRK49336.1"/>
    <property type="molecule type" value="Genomic_DNA"/>
</dbReference>
<dbReference type="InterPro" id="IPR020215">
    <property type="entry name" value="EbsA-like"/>
</dbReference>
<keyword evidence="1" id="KW-1133">Transmembrane helix</keyword>
<evidence type="ECO:0000256" key="1">
    <source>
        <dbReference type="SAM" id="Phobius"/>
    </source>
</evidence>
<name>A0A0R1HS76_9LACO</name>
<reference evidence="2 3" key="1">
    <citation type="journal article" date="2015" name="Genome Announc.">
        <title>Expanding the biotechnology potential of lactobacilli through comparative genomics of 213 strains and associated genera.</title>
        <authorList>
            <person name="Sun Z."/>
            <person name="Harris H.M."/>
            <person name="McCann A."/>
            <person name="Guo C."/>
            <person name="Argimon S."/>
            <person name="Zhang W."/>
            <person name="Yang X."/>
            <person name="Jeffery I.B."/>
            <person name="Cooney J.C."/>
            <person name="Kagawa T.F."/>
            <person name="Liu W."/>
            <person name="Song Y."/>
            <person name="Salvetti E."/>
            <person name="Wrobel A."/>
            <person name="Rasinkangas P."/>
            <person name="Parkhill J."/>
            <person name="Rea M.C."/>
            <person name="O'Sullivan O."/>
            <person name="Ritari J."/>
            <person name="Douillard F.P."/>
            <person name="Paul Ross R."/>
            <person name="Yang R."/>
            <person name="Briner A.E."/>
            <person name="Felis G.E."/>
            <person name="de Vos W.M."/>
            <person name="Barrangou R."/>
            <person name="Klaenhammer T.R."/>
            <person name="Caufield P.W."/>
            <person name="Cui Y."/>
            <person name="Zhang H."/>
            <person name="O'Toole P.W."/>
        </authorList>
    </citation>
    <scope>NUCLEOTIDE SEQUENCE [LARGE SCALE GENOMIC DNA]</scope>
    <source>
        <strain evidence="2 3">JCM 15530</strain>
    </source>
</reference>
<evidence type="ECO:0008006" key="4">
    <source>
        <dbReference type="Google" id="ProtNLM"/>
    </source>
</evidence>
<dbReference type="PATRIC" id="fig|1302272.5.peg.257"/>
<dbReference type="Pfam" id="PF17255">
    <property type="entry name" value="EbsA"/>
    <property type="match status" value="1"/>
</dbReference>
<feature type="transmembrane region" description="Helical" evidence="1">
    <location>
        <begin position="30"/>
        <end position="48"/>
    </location>
</feature>
<dbReference type="AlphaFoldDB" id="A0A0R1HS76"/>
<comment type="caution">
    <text evidence="2">The sequence shown here is derived from an EMBL/GenBank/DDBJ whole genome shotgun (WGS) entry which is preliminary data.</text>
</comment>
<gene>
    <name evidence="2" type="ORF">FC96_GL000260</name>
</gene>
<keyword evidence="1" id="KW-0472">Membrane</keyword>
<keyword evidence="3" id="KW-1185">Reference proteome</keyword>
<dbReference type="STRING" id="1302272.FC96_GL000260"/>
<dbReference type="Proteomes" id="UP000050911">
    <property type="component" value="Unassembled WGS sequence"/>
</dbReference>
<accession>A0A0R1HS76</accession>
<organism evidence="2 3">
    <name type="scientific">Secundilactobacillus kimchicus JCM 15530</name>
    <dbReference type="NCBI Taxonomy" id="1302272"/>
    <lineage>
        <taxon>Bacteria</taxon>
        <taxon>Bacillati</taxon>
        <taxon>Bacillota</taxon>
        <taxon>Bacilli</taxon>
        <taxon>Lactobacillales</taxon>
        <taxon>Lactobacillaceae</taxon>
        <taxon>Secundilactobacillus</taxon>
    </lineage>
</organism>
<evidence type="ECO:0000313" key="2">
    <source>
        <dbReference type="EMBL" id="KRK49336.1"/>
    </source>
</evidence>
<evidence type="ECO:0000313" key="3">
    <source>
        <dbReference type="Proteomes" id="UP000050911"/>
    </source>
</evidence>
<sequence>MSIILWSWTLIVLLLAIIIALEVQPQLLWLPWVLGLFFVALTWAQIHYRHIYLENGVVRVSRVMNHQWVLINLHDVKNVHASKYRLGFIYGGKIYSFMLPANSVIEIVNLIEQAQVD</sequence>
<proteinExistence type="predicted"/>
<keyword evidence="1" id="KW-0812">Transmembrane</keyword>